<feature type="region of interest" description="Disordered" evidence="1">
    <location>
        <begin position="111"/>
        <end position="190"/>
    </location>
</feature>
<evidence type="ECO:0000313" key="4">
    <source>
        <dbReference type="Proteomes" id="UP001500655"/>
    </source>
</evidence>
<feature type="compositionally biased region" description="Low complexity" evidence="1">
    <location>
        <begin position="127"/>
        <end position="164"/>
    </location>
</feature>
<keyword evidence="2" id="KW-0812">Transmembrane</keyword>
<keyword evidence="2" id="KW-1133">Transmembrane helix</keyword>
<accession>A0ABN2JRB3</accession>
<dbReference type="RefSeq" id="WP_344075986.1">
    <property type="nucleotide sequence ID" value="NZ_BAAALS010000001.1"/>
</dbReference>
<feature type="compositionally biased region" description="Low complexity" evidence="1">
    <location>
        <begin position="111"/>
        <end position="120"/>
    </location>
</feature>
<name>A0ABN2JRB3_9ACTN</name>
<dbReference type="EMBL" id="BAAALS010000001">
    <property type="protein sequence ID" value="GAA1736316.1"/>
    <property type="molecule type" value="Genomic_DNA"/>
</dbReference>
<feature type="transmembrane region" description="Helical" evidence="2">
    <location>
        <begin position="80"/>
        <end position="102"/>
    </location>
</feature>
<evidence type="ECO:0000256" key="2">
    <source>
        <dbReference type="SAM" id="Phobius"/>
    </source>
</evidence>
<keyword evidence="2" id="KW-0472">Membrane</keyword>
<feature type="transmembrane region" description="Helical" evidence="2">
    <location>
        <begin position="30"/>
        <end position="48"/>
    </location>
</feature>
<protein>
    <submittedName>
        <fullName evidence="3">Uncharacterized protein</fullName>
    </submittedName>
</protein>
<dbReference type="Proteomes" id="UP001500655">
    <property type="component" value="Unassembled WGS sequence"/>
</dbReference>
<gene>
    <name evidence="3" type="ORF">GCM10009681_03630</name>
</gene>
<feature type="transmembrane region" description="Helical" evidence="2">
    <location>
        <begin position="55"/>
        <end position="74"/>
    </location>
</feature>
<evidence type="ECO:0000313" key="3">
    <source>
        <dbReference type="EMBL" id="GAA1736316.1"/>
    </source>
</evidence>
<keyword evidence="4" id="KW-1185">Reference proteome</keyword>
<proteinExistence type="predicted"/>
<comment type="caution">
    <text evidence="3">The sequence shown here is derived from an EMBL/GenBank/DDBJ whole genome shotgun (WGS) entry which is preliminary data.</text>
</comment>
<feature type="compositionally biased region" description="Low complexity" evidence="1">
    <location>
        <begin position="178"/>
        <end position="190"/>
    </location>
</feature>
<reference evidence="3 4" key="1">
    <citation type="journal article" date="2019" name="Int. J. Syst. Evol. Microbiol.">
        <title>The Global Catalogue of Microorganisms (GCM) 10K type strain sequencing project: providing services to taxonomists for standard genome sequencing and annotation.</title>
        <authorList>
            <consortium name="The Broad Institute Genomics Platform"/>
            <consortium name="The Broad Institute Genome Sequencing Center for Infectious Disease"/>
            <person name="Wu L."/>
            <person name="Ma J."/>
        </authorList>
    </citation>
    <scope>NUCLEOTIDE SEQUENCE [LARGE SCALE GENOMIC DNA]</scope>
    <source>
        <strain evidence="3 4">JCM 13249</strain>
    </source>
</reference>
<sequence length="190" mass="19747">MAIVFRFVNTTTPEHIVNHAIELSEEAMNVILPIYMIGGILLFITSFLPGNKIGWRIFSAVAGIGVAAWAGYVWLFGGRIIVNLYIAVLPFILAGKGIIAMIKRAKEGPAQSAAPHHAASAPPPYGAPGSPYGTQAPGAAPYAGQAPSAGPYGGQAPSAAPYGGQPQGGQPGYPPQQPQAWSPQSPIQHQ</sequence>
<evidence type="ECO:0000256" key="1">
    <source>
        <dbReference type="SAM" id="MobiDB-lite"/>
    </source>
</evidence>
<organism evidence="3 4">
    <name type="scientific">Luedemannella helvata</name>
    <dbReference type="NCBI Taxonomy" id="349315"/>
    <lineage>
        <taxon>Bacteria</taxon>
        <taxon>Bacillati</taxon>
        <taxon>Actinomycetota</taxon>
        <taxon>Actinomycetes</taxon>
        <taxon>Micromonosporales</taxon>
        <taxon>Micromonosporaceae</taxon>
        <taxon>Luedemannella</taxon>
    </lineage>
</organism>